<keyword evidence="2" id="KW-1185">Reference proteome</keyword>
<evidence type="ECO:0000313" key="3">
    <source>
        <dbReference type="RefSeq" id="XP_031413873.2"/>
    </source>
</evidence>
<evidence type="ECO:0000313" key="2">
    <source>
        <dbReference type="Proteomes" id="UP000515152"/>
    </source>
</evidence>
<feature type="region of interest" description="Disordered" evidence="1">
    <location>
        <begin position="443"/>
        <end position="519"/>
    </location>
</feature>
<dbReference type="KEGG" id="char:116217985"/>
<feature type="compositionally biased region" description="Polar residues" evidence="1">
    <location>
        <begin position="220"/>
        <end position="258"/>
    </location>
</feature>
<proteinExistence type="predicted"/>
<dbReference type="RefSeq" id="XP_031413873.2">
    <property type="nucleotide sequence ID" value="XM_031558013.2"/>
</dbReference>
<name>A0A6P8EDB2_CLUHA</name>
<feature type="compositionally biased region" description="Polar residues" evidence="1">
    <location>
        <begin position="375"/>
        <end position="388"/>
    </location>
</feature>
<feature type="compositionally biased region" description="Pro residues" evidence="1">
    <location>
        <begin position="488"/>
        <end position="501"/>
    </location>
</feature>
<accession>A0A6P8EDB2</accession>
<evidence type="ECO:0000256" key="1">
    <source>
        <dbReference type="SAM" id="MobiDB-lite"/>
    </source>
</evidence>
<sequence>MAQLSCVSDTEALVQSMLQRLRLQEQRSEQASTTSEDLTQTIQEVVENGHNTDEQVSFKVSSEVKEHVVLPPPIREAERESTRCSQGYDSISLSAFDLGFSTGSLMEEMFTGTKWSTFLASSDQEVPENTNDNSTYLAAAKQCENILSQDASSPPEKKLNSDTETMLVDTSDAAPIVDQPLYSESSEHSFNQLASSGPVSHNQSLTSLGLVSHNQSWTVKVNSDQPSPTELNSNESQTTTDNTDQSNIGDQPDQSNIGDQPDQCFRTGSESITCDINDRETHMDDVNLDQSEFGSQSNAGDIKDQQIHMTEPDLNQTGTSDMNPYQTEITTPDLNQTSASDTNPYQTEITAPHLNQTSTSDMNPYQIEITAPHLNQTSTSDMNPYQTRDQSETEDITSCQSTTPTINSSLGRQGDAPSIHSSLGRQGDAPQFIPLLDFSFLKTGDDVDSSAHKRNRRTRHSEERETFIDEDDDDDVPSKPVSHQEVKPSPPPFPPPPPPPSQFSTQRSISSDSSASVEIVPKKVRVKSSQVAMCSIVFYILNR</sequence>
<feature type="compositionally biased region" description="Low complexity" evidence="1">
    <location>
        <begin position="502"/>
        <end position="516"/>
    </location>
</feature>
<feature type="region of interest" description="Disordered" evidence="1">
    <location>
        <begin position="220"/>
        <end position="268"/>
    </location>
</feature>
<organism evidence="2 3">
    <name type="scientific">Clupea harengus</name>
    <name type="common">Atlantic herring</name>
    <dbReference type="NCBI Taxonomy" id="7950"/>
    <lineage>
        <taxon>Eukaryota</taxon>
        <taxon>Metazoa</taxon>
        <taxon>Chordata</taxon>
        <taxon>Craniata</taxon>
        <taxon>Vertebrata</taxon>
        <taxon>Euteleostomi</taxon>
        <taxon>Actinopterygii</taxon>
        <taxon>Neopterygii</taxon>
        <taxon>Teleostei</taxon>
        <taxon>Clupei</taxon>
        <taxon>Clupeiformes</taxon>
        <taxon>Clupeoidei</taxon>
        <taxon>Clupeidae</taxon>
        <taxon>Clupea</taxon>
    </lineage>
</organism>
<reference evidence="3" key="1">
    <citation type="submission" date="2025-08" db="UniProtKB">
        <authorList>
            <consortium name="RefSeq"/>
        </authorList>
    </citation>
    <scope>IDENTIFICATION</scope>
</reference>
<protein>
    <submittedName>
        <fullName evidence="3">Ras guanine nucleotide exchange factor N-like</fullName>
    </submittedName>
</protein>
<feature type="compositionally biased region" description="Polar residues" evidence="1">
    <location>
        <begin position="396"/>
        <end position="411"/>
    </location>
</feature>
<feature type="region of interest" description="Disordered" evidence="1">
    <location>
        <begin position="375"/>
        <end position="428"/>
    </location>
</feature>
<gene>
    <name evidence="3" type="primary">LOC116217985</name>
</gene>
<dbReference type="Proteomes" id="UP000515152">
    <property type="component" value="Chromosome 20"/>
</dbReference>
<dbReference type="GeneID" id="116217985"/>
<dbReference type="AlphaFoldDB" id="A0A6P8EDB2"/>